<feature type="transmembrane region" description="Helical" evidence="1">
    <location>
        <begin position="108"/>
        <end position="134"/>
    </location>
</feature>
<protein>
    <submittedName>
        <fullName evidence="2">ABC transporter permease</fullName>
    </submittedName>
</protein>
<keyword evidence="1" id="KW-1133">Transmembrane helix</keyword>
<feature type="transmembrane region" description="Helical" evidence="1">
    <location>
        <begin position="280"/>
        <end position="300"/>
    </location>
</feature>
<feature type="transmembrane region" description="Helical" evidence="1">
    <location>
        <begin position="253"/>
        <end position="274"/>
    </location>
</feature>
<keyword evidence="1" id="KW-0472">Membrane</keyword>
<dbReference type="Proteomes" id="UP001254075">
    <property type="component" value="Unassembled WGS sequence"/>
</dbReference>
<dbReference type="AlphaFoldDB" id="A0AAW8VZ68"/>
<feature type="transmembrane region" description="Helical" evidence="1">
    <location>
        <begin position="68"/>
        <end position="87"/>
    </location>
</feature>
<dbReference type="RefSeq" id="WP_313844276.1">
    <property type="nucleotide sequence ID" value="NZ_JAVLAM010000001.1"/>
</dbReference>
<proteinExistence type="predicted"/>
<feature type="transmembrane region" description="Helical" evidence="1">
    <location>
        <begin position="154"/>
        <end position="175"/>
    </location>
</feature>
<evidence type="ECO:0000313" key="3">
    <source>
        <dbReference type="Proteomes" id="UP001254075"/>
    </source>
</evidence>
<feature type="transmembrane region" description="Helical" evidence="1">
    <location>
        <begin position="182"/>
        <end position="200"/>
    </location>
</feature>
<feature type="transmembrane region" description="Helical" evidence="1">
    <location>
        <begin position="220"/>
        <end position="241"/>
    </location>
</feature>
<evidence type="ECO:0000313" key="2">
    <source>
        <dbReference type="EMBL" id="MDT7012961.1"/>
    </source>
</evidence>
<name>A0AAW8VZ68_9LACO</name>
<comment type="caution">
    <text evidence="2">The sequence shown here is derived from an EMBL/GenBank/DDBJ whole genome shotgun (WGS) entry which is preliminary data.</text>
</comment>
<sequence>MQTSLMQLLWRHYRRRMGALGVIAVLLGFWLAWSETGSWSHQLTGAIFDAQIHQWTVYTQATMGSLSLYPGGLLFMGLLVGLLLMNGDLKDHFNGFLFMSGYRRTTVYWHKALLGIGTLLTMALITTVIHYAVYLSHLAPGQTFNLALPGLLTSWGYGFLQTVGFFTIGWFAALIVGQTGPLIITVAGFLVSLIGVVPVIERLWFPTQPVSAQADARLAGVLALGWLLAIVILLPWGACLYRRLSLENDGHYLLFAGLRWPVYLVYVVYLGLIFVGNHVAWSPMTLIYVTFVVFGYLWLWRPHPLEWWRRRHTGIEK</sequence>
<accession>A0AAW8VZ68</accession>
<gene>
    <name evidence="2" type="ORF">RI532_00770</name>
</gene>
<dbReference type="EMBL" id="JAVLAM010000001">
    <property type="protein sequence ID" value="MDT7012961.1"/>
    <property type="molecule type" value="Genomic_DNA"/>
</dbReference>
<reference evidence="2" key="1">
    <citation type="submission" date="2023-08" db="EMBL/GenBank/DDBJ databases">
        <authorList>
            <person name="Page C.A."/>
            <person name="Perez-Diaz I.M."/>
        </authorList>
    </citation>
    <scope>NUCLEOTIDE SEQUENCE</scope>
    <source>
        <strain evidence="2">3.8.38</strain>
    </source>
</reference>
<keyword evidence="1" id="KW-0812">Transmembrane</keyword>
<evidence type="ECO:0000256" key="1">
    <source>
        <dbReference type="SAM" id="Phobius"/>
    </source>
</evidence>
<organism evidence="2 3">
    <name type="scientific">Levilactobacillus namurensis</name>
    <dbReference type="NCBI Taxonomy" id="380393"/>
    <lineage>
        <taxon>Bacteria</taxon>
        <taxon>Bacillati</taxon>
        <taxon>Bacillota</taxon>
        <taxon>Bacilli</taxon>
        <taxon>Lactobacillales</taxon>
        <taxon>Lactobacillaceae</taxon>
        <taxon>Levilactobacillus</taxon>
    </lineage>
</organism>